<feature type="transmembrane region" description="Helical" evidence="1">
    <location>
        <begin position="165"/>
        <end position="183"/>
    </location>
</feature>
<feature type="signal peptide" evidence="2">
    <location>
        <begin position="1"/>
        <end position="23"/>
    </location>
</feature>
<evidence type="ECO:0008006" key="5">
    <source>
        <dbReference type="Google" id="ProtNLM"/>
    </source>
</evidence>
<gene>
    <name evidence="3" type="ORF">H5P27_07190</name>
</gene>
<feature type="transmembrane region" description="Helical" evidence="1">
    <location>
        <begin position="234"/>
        <end position="257"/>
    </location>
</feature>
<dbReference type="RefSeq" id="WP_185659717.1">
    <property type="nucleotide sequence ID" value="NZ_CAWPOO010000007.1"/>
</dbReference>
<keyword evidence="1" id="KW-0812">Transmembrane</keyword>
<reference evidence="3 4" key="1">
    <citation type="submission" date="2020-07" db="EMBL/GenBank/DDBJ databases">
        <authorList>
            <person name="Feng X."/>
        </authorList>
    </citation>
    <scope>NUCLEOTIDE SEQUENCE [LARGE SCALE GENOMIC DNA]</scope>
    <source>
        <strain evidence="3 4">JCM23202</strain>
    </source>
</reference>
<keyword evidence="4" id="KW-1185">Reference proteome</keyword>
<feature type="transmembrane region" description="Helical" evidence="1">
    <location>
        <begin position="315"/>
        <end position="332"/>
    </location>
</feature>
<proteinExistence type="predicted"/>
<feature type="transmembrane region" description="Helical" evidence="1">
    <location>
        <begin position="93"/>
        <end position="114"/>
    </location>
</feature>
<keyword evidence="2" id="KW-0732">Signal</keyword>
<feature type="transmembrane region" description="Helical" evidence="1">
    <location>
        <begin position="344"/>
        <end position="364"/>
    </location>
</feature>
<comment type="caution">
    <text evidence="3">The sequence shown here is derived from an EMBL/GenBank/DDBJ whole genome shotgun (WGS) entry which is preliminary data.</text>
</comment>
<keyword evidence="1" id="KW-1133">Transmembrane helix</keyword>
<evidence type="ECO:0000256" key="1">
    <source>
        <dbReference type="SAM" id="Phobius"/>
    </source>
</evidence>
<name>A0A7X1E809_9BACT</name>
<dbReference type="EMBL" id="JACHVC010000007">
    <property type="protein sequence ID" value="MBC2605824.1"/>
    <property type="molecule type" value="Genomic_DNA"/>
</dbReference>
<protein>
    <recommendedName>
        <fullName evidence="5">Glycosyltransferase RgtA/B/C/D-like domain-containing protein</fullName>
    </recommendedName>
</protein>
<sequence length="542" mass="60283">MNRRFQFLLVLYSLAFVCLSAFTAGDYGLSWDEPFRWRSGDKKLAYYERLASADDKLEVMSKAPNDVYPGFYDIPLAIARRDLPVDDVTLSRIWNSVFAFFLALAPVAMTRILLVSGRAESASKRDRAIQDFLPFLAGFALLCMPEVNGHLFINPKDIPFAATYGWGVVLILWIVLDLANFTWTRAVALGLVCGAAMATRPPGIALFGFLGLFIAAKAMIASGPHITLGKRLKILGGFTIKSVFSFLVAWLTMLPFWPRAHRTLLSPFAASTESVTQLKTFSSAQPVLYAGQFYEAGETPWTYSLWMFVIKQPEWVLLLLALAGIALVQAIPTLKQKVREGDGFVWGAALAVSAALLPWIYVVVSEAAIHNGFRHMFYVLPMIAMISALGARWLLLTVWEVPRWRVGSIGLLGFAMLLGLLSIIRLYPYQYMYYNTLVGGTAGAFGRYETDYWFLGSKEAFEILSDEVGESPTRIFVLGPQGVANYYAKPNMEIVENPALATHYIGRYIPEIVGNNRILSEIDRAGIPLLVVVDLRMLATSK</sequence>
<feature type="transmembrane region" description="Helical" evidence="1">
    <location>
        <begin position="407"/>
        <end position="427"/>
    </location>
</feature>
<feature type="transmembrane region" description="Helical" evidence="1">
    <location>
        <begin position="135"/>
        <end position="153"/>
    </location>
</feature>
<keyword evidence="1" id="KW-0472">Membrane</keyword>
<evidence type="ECO:0000313" key="3">
    <source>
        <dbReference type="EMBL" id="MBC2605824.1"/>
    </source>
</evidence>
<dbReference type="AlphaFoldDB" id="A0A7X1E809"/>
<evidence type="ECO:0000256" key="2">
    <source>
        <dbReference type="SAM" id="SignalP"/>
    </source>
</evidence>
<feature type="transmembrane region" description="Helical" evidence="1">
    <location>
        <begin position="204"/>
        <end position="222"/>
    </location>
</feature>
<organism evidence="3 4">
    <name type="scientific">Pelagicoccus albus</name>
    <dbReference type="NCBI Taxonomy" id="415222"/>
    <lineage>
        <taxon>Bacteria</taxon>
        <taxon>Pseudomonadati</taxon>
        <taxon>Verrucomicrobiota</taxon>
        <taxon>Opitutia</taxon>
        <taxon>Puniceicoccales</taxon>
        <taxon>Pelagicoccaceae</taxon>
        <taxon>Pelagicoccus</taxon>
    </lineage>
</organism>
<feature type="chain" id="PRO_5031467422" description="Glycosyltransferase RgtA/B/C/D-like domain-containing protein" evidence="2">
    <location>
        <begin position="24"/>
        <end position="542"/>
    </location>
</feature>
<accession>A0A7X1E809</accession>
<dbReference type="Proteomes" id="UP000526501">
    <property type="component" value="Unassembled WGS sequence"/>
</dbReference>
<evidence type="ECO:0000313" key="4">
    <source>
        <dbReference type="Proteomes" id="UP000526501"/>
    </source>
</evidence>
<feature type="transmembrane region" description="Helical" evidence="1">
    <location>
        <begin position="376"/>
        <end position="395"/>
    </location>
</feature>